<keyword evidence="4 7" id="KW-1133">Transmembrane helix</keyword>
<feature type="transmembrane region" description="Helical" evidence="7">
    <location>
        <begin position="448"/>
        <end position="468"/>
    </location>
</feature>
<evidence type="ECO:0000256" key="4">
    <source>
        <dbReference type="ARBA" id="ARBA00022989"/>
    </source>
</evidence>
<evidence type="ECO:0000256" key="6">
    <source>
        <dbReference type="ARBA" id="ARBA00038076"/>
    </source>
</evidence>
<evidence type="ECO:0000256" key="2">
    <source>
        <dbReference type="ARBA" id="ARBA00022475"/>
    </source>
</evidence>
<feature type="transmembrane region" description="Helical" evidence="7">
    <location>
        <begin position="684"/>
        <end position="704"/>
    </location>
</feature>
<dbReference type="AlphaFoldDB" id="A0A6J7EDH2"/>
<evidence type="ECO:0000259" key="9">
    <source>
        <dbReference type="Pfam" id="PF12704"/>
    </source>
</evidence>
<dbReference type="GO" id="GO:0022857">
    <property type="term" value="F:transmembrane transporter activity"/>
    <property type="evidence" value="ECO:0007669"/>
    <property type="project" value="TreeGrafter"/>
</dbReference>
<feature type="transmembrane region" description="Helical" evidence="7">
    <location>
        <begin position="777"/>
        <end position="803"/>
    </location>
</feature>
<gene>
    <name evidence="10" type="ORF">UFOPK3376_01350</name>
</gene>
<evidence type="ECO:0000313" key="10">
    <source>
        <dbReference type="EMBL" id="CAB4879345.1"/>
    </source>
</evidence>
<feature type="transmembrane region" description="Helical" evidence="7">
    <location>
        <begin position="739"/>
        <end position="757"/>
    </location>
</feature>
<dbReference type="EMBL" id="CAFBLP010000029">
    <property type="protein sequence ID" value="CAB4879345.1"/>
    <property type="molecule type" value="Genomic_DNA"/>
</dbReference>
<sequence>MLFWRWSLRDLRRRWLSVVAIAIVIAIGTGVFAGLGSTSAWRRSSNDASYALLHMHDLELRLSPGTIAPQGALAALVADLTGTAMVTAVQERLIVSRQVDASTGSKVVLVPGELVGADLSPDAGVDRLSISSGTRPQAGGGGGGGQVILEEKFAQHYHLADTGSLVLAGGTPVRYTGVGVSPEYFLITGVADAGFLAEANYAVVFTGLAESQRLAGLAGQVNDIVIGLAPGTDRDAIGAQLAAAVRSNGALSGTVETRDDDPAYRLMYDDIGGDQKLWNVLSALILIAASIAAFNLIGRIVDAQRREIGVQMALGASPARIVRRPVLVAAQIALLGALLGVVVGLVVGAAMRGLLVSLLPLPVWSTPFQVGTFLRAAVLGFVLPFVASVLPVRRAVRVEPVDAIRTTHLAVRGTRLTALSRRFRIRRHADSLRRLPLRNVLRAPRRTLLTALGVGAAVSALVGVMGMLDTFNTTIRIGEHELLVAAPDRVMTRLDGFQLVAGAVVDDIRALPQVRSADPELELPAIVYTGSRTTEIDLLLQVLVLHPSAGSDSWAPSISRAAPAGGRPGIVLAAKAAVDLGVRPGDVVTVQHPLATGPTSYTMRDTDFTVIGVHPSPLRSLAFVDSGNQSVFGLTGVTNVIQVRPAVGTTGDDLRRALFDMPGVASAQPVAAITDLFRKALEQFLSFLLIAAVAVLVLALLIAFNSTSISVDERTREHATMFAFGLPIRSVFALIAKESVIVGVFSTLTGLGIGYLLVRWMMISIVGSIVPDFGFTISISAMTLGIALFVGVASVGLTPLLLIRRLRRMDIPDALRIME</sequence>
<feature type="transmembrane region" description="Helical" evidence="7">
    <location>
        <begin position="15"/>
        <end position="35"/>
    </location>
</feature>
<keyword evidence="5 7" id="KW-0472">Membrane</keyword>
<dbReference type="InterPro" id="IPR025857">
    <property type="entry name" value="MacB_PCD"/>
</dbReference>
<dbReference type="InterPro" id="IPR003838">
    <property type="entry name" value="ABC3_permease_C"/>
</dbReference>
<dbReference type="Pfam" id="PF02687">
    <property type="entry name" value="FtsX"/>
    <property type="match status" value="2"/>
</dbReference>
<accession>A0A6J7EDH2</accession>
<feature type="transmembrane region" description="Helical" evidence="7">
    <location>
        <begin position="370"/>
        <end position="390"/>
    </location>
</feature>
<feature type="domain" description="MacB-like periplasmic core" evidence="9">
    <location>
        <begin position="447"/>
        <end position="618"/>
    </location>
</feature>
<evidence type="ECO:0000259" key="8">
    <source>
        <dbReference type="Pfam" id="PF02687"/>
    </source>
</evidence>
<name>A0A6J7EDH2_9ZZZZ</name>
<keyword evidence="3 7" id="KW-0812">Transmembrane</keyword>
<protein>
    <submittedName>
        <fullName evidence="10">Unannotated protein</fullName>
    </submittedName>
</protein>
<feature type="domain" description="ABC3 transporter permease C-terminal" evidence="8">
    <location>
        <begin position="280"/>
        <end position="400"/>
    </location>
</feature>
<proteinExistence type="inferred from homology"/>
<dbReference type="PANTHER" id="PTHR30572">
    <property type="entry name" value="MEMBRANE COMPONENT OF TRANSPORTER-RELATED"/>
    <property type="match status" value="1"/>
</dbReference>
<evidence type="ECO:0000256" key="1">
    <source>
        <dbReference type="ARBA" id="ARBA00004651"/>
    </source>
</evidence>
<organism evidence="10">
    <name type="scientific">freshwater metagenome</name>
    <dbReference type="NCBI Taxonomy" id="449393"/>
    <lineage>
        <taxon>unclassified sequences</taxon>
        <taxon>metagenomes</taxon>
        <taxon>ecological metagenomes</taxon>
    </lineage>
</organism>
<feature type="transmembrane region" description="Helical" evidence="7">
    <location>
        <begin position="277"/>
        <end position="297"/>
    </location>
</feature>
<feature type="domain" description="ABC3 transporter permease C-terminal" evidence="8">
    <location>
        <begin position="690"/>
        <end position="810"/>
    </location>
</feature>
<evidence type="ECO:0000256" key="3">
    <source>
        <dbReference type="ARBA" id="ARBA00022692"/>
    </source>
</evidence>
<dbReference type="Pfam" id="PF12704">
    <property type="entry name" value="MacB_PCD"/>
    <property type="match status" value="1"/>
</dbReference>
<dbReference type="InterPro" id="IPR050250">
    <property type="entry name" value="Macrolide_Exporter_MacB"/>
</dbReference>
<dbReference type="PANTHER" id="PTHR30572:SF4">
    <property type="entry name" value="ABC TRANSPORTER PERMEASE YTRF"/>
    <property type="match status" value="1"/>
</dbReference>
<feature type="transmembrane region" description="Helical" evidence="7">
    <location>
        <begin position="326"/>
        <end position="350"/>
    </location>
</feature>
<evidence type="ECO:0000256" key="5">
    <source>
        <dbReference type="ARBA" id="ARBA00023136"/>
    </source>
</evidence>
<comment type="similarity">
    <text evidence="6">Belongs to the ABC-4 integral membrane protein family.</text>
</comment>
<comment type="subcellular location">
    <subcellularLocation>
        <location evidence="1">Cell membrane</location>
        <topology evidence="1">Multi-pass membrane protein</topology>
    </subcellularLocation>
</comment>
<reference evidence="10" key="1">
    <citation type="submission" date="2020-05" db="EMBL/GenBank/DDBJ databases">
        <authorList>
            <person name="Chiriac C."/>
            <person name="Salcher M."/>
            <person name="Ghai R."/>
            <person name="Kavagutti S V."/>
        </authorList>
    </citation>
    <scope>NUCLEOTIDE SEQUENCE</scope>
</reference>
<evidence type="ECO:0000256" key="7">
    <source>
        <dbReference type="SAM" id="Phobius"/>
    </source>
</evidence>
<dbReference type="GO" id="GO:0005886">
    <property type="term" value="C:plasma membrane"/>
    <property type="evidence" value="ECO:0007669"/>
    <property type="project" value="UniProtKB-SubCell"/>
</dbReference>
<keyword evidence="2" id="KW-1003">Cell membrane</keyword>